<feature type="compositionally biased region" description="Low complexity" evidence="1">
    <location>
        <begin position="114"/>
        <end position="127"/>
    </location>
</feature>
<dbReference type="AlphaFoldDB" id="A0A225WRY4"/>
<feature type="compositionally biased region" description="Polar residues" evidence="1">
    <location>
        <begin position="136"/>
        <end position="146"/>
    </location>
</feature>
<evidence type="ECO:0000256" key="1">
    <source>
        <dbReference type="SAM" id="MobiDB-lite"/>
    </source>
</evidence>
<dbReference type="Proteomes" id="UP000198211">
    <property type="component" value="Unassembled WGS sequence"/>
</dbReference>
<feature type="domain" description="ZSWIM1/3 RNaseH-like" evidence="2">
    <location>
        <begin position="256"/>
        <end position="320"/>
    </location>
</feature>
<name>A0A225WRY4_9STRA</name>
<evidence type="ECO:0000313" key="4">
    <source>
        <dbReference type="Proteomes" id="UP000198211"/>
    </source>
</evidence>
<dbReference type="InterPro" id="IPR048324">
    <property type="entry name" value="ZSWIM1-3_RNaseH-like"/>
</dbReference>
<protein>
    <recommendedName>
        <fullName evidence="2">ZSWIM1/3 RNaseH-like domain-containing protein</fullName>
    </recommendedName>
</protein>
<dbReference type="EMBL" id="NBNE01000326">
    <property type="protein sequence ID" value="OWZ20413.1"/>
    <property type="molecule type" value="Genomic_DNA"/>
</dbReference>
<accession>A0A225WRY4</accession>
<comment type="caution">
    <text evidence="3">The sequence shown here is derived from an EMBL/GenBank/DDBJ whole genome shotgun (WGS) entry which is preliminary data.</text>
</comment>
<sequence>MKNKHKADATKCVKTTVTDPTATDVTVKSPKATATDTADKGLKAKDLMVSVVLQIATRADTQREPPLVDYIRAANRVIRDDNGDDYDHGEDSDDGDDEELAPPGDVNKDATRINTSSSAPSNTTSNALGDTRRNISSDTRNNASSNVLKKMLADRLKRSRATLGVPQDDGEHHLWRRQSTNVKTQQKLPTSTYLSTRSLGWPKSYEYKYSDELFSPMGRYVGYGLNTRHEKPRVSFGFAASLISLQPDNIVGCDVVTPATERGFRVINFLALDQKAITMEIISSFFNTKNTSLGQIETVVIDKDFMEWRVFEKGFPTAKTILCQFHAVTYWRKV</sequence>
<reference evidence="4" key="1">
    <citation type="submission" date="2017-03" db="EMBL/GenBank/DDBJ databases">
        <title>Phytopthora megakarya and P. palmivora, two closely related causual agents of cacao black pod achieved similar genome size and gene model numbers by different mechanisms.</title>
        <authorList>
            <person name="Ali S."/>
            <person name="Shao J."/>
            <person name="Larry D.J."/>
            <person name="Kronmiller B."/>
            <person name="Shen D."/>
            <person name="Strem M.D."/>
            <person name="Melnick R.L."/>
            <person name="Guiltinan M.J."/>
            <person name="Tyler B.M."/>
            <person name="Meinhardt L.W."/>
            <person name="Bailey B.A."/>
        </authorList>
    </citation>
    <scope>NUCLEOTIDE SEQUENCE [LARGE SCALE GENOMIC DNA]</scope>
    <source>
        <strain evidence="4">zdho120</strain>
    </source>
</reference>
<evidence type="ECO:0000313" key="3">
    <source>
        <dbReference type="EMBL" id="OWZ20413.1"/>
    </source>
</evidence>
<organism evidence="3 4">
    <name type="scientific">Phytophthora megakarya</name>
    <dbReference type="NCBI Taxonomy" id="4795"/>
    <lineage>
        <taxon>Eukaryota</taxon>
        <taxon>Sar</taxon>
        <taxon>Stramenopiles</taxon>
        <taxon>Oomycota</taxon>
        <taxon>Peronosporomycetes</taxon>
        <taxon>Peronosporales</taxon>
        <taxon>Peronosporaceae</taxon>
        <taxon>Phytophthora</taxon>
    </lineage>
</organism>
<dbReference type="Pfam" id="PF21056">
    <property type="entry name" value="ZSWIM1-3_RNaseH-like"/>
    <property type="match status" value="1"/>
</dbReference>
<feature type="region of interest" description="Disordered" evidence="1">
    <location>
        <begin position="80"/>
        <end position="146"/>
    </location>
</feature>
<keyword evidence="4" id="KW-1185">Reference proteome</keyword>
<feature type="compositionally biased region" description="Acidic residues" evidence="1">
    <location>
        <begin position="82"/>
        <end position="100"/>
    </location>
</feature>
<gene>
    <name evidence="3" type="ORF">PHMEG_0005169</name>
</gene>
<proteinExistence type="predicted"/>
<evidence type="ECO:0000259" key="2">
    <source>
        <dbReference type="Pfam" id="PF21056"/>
    </source>
</evidence>